<feature type="domain" description="Glycosyl transferase family 1" evidence="2">
    <location>
        <begin position="155"/>
        <end position="303"/>
    </location>
</feature>
<evidence type="ECO:0000313" key="5">
    <source>
        <dbReference type="Proteomes" id="UP000540519"/>
    </source>
</evidence>
<reference evidence="4 5" key="1">
    <citation type="journal article" date="2019" name="Mar. Drugs">
        <title>Comparative Genomics and CAZyme Genome Repertoires of Marine Zobellia amurskyensis KMM 3526(T) and Zobellia laminariae KMM 3676(T).</title>
        <authorList>
            <person name="Chernysheva N."/>
            <person name="Bystritskaya E."/>
            <person name="Stenkova A."/>
            <person name="Golovkin I."/>
            <person name="Nedashkovskaya O."/>
            <person name="Isaeva M."/>
        </authorList>
    </citation>
    <scope>NUCLEOTIDE SEQUENCE [LARGE SCALE GENOMIC DNA]</scope>
    <source>
        <strain evidence="4 5">KMM 3526</strain>
    </source>
</reference>
<dbReference type="SUPFAM" id="SSF53756">
    <property type="entry name" value="UDP-Glycosyltransferase/glycogen phosphorylase"/>
    <property type="match status" value="1"/>
</dbReference>
<keyword evidence="5" id="KW-1185">Reference proteome</keyword>
<accession>A0A7X2ZSI6</accession>
<feature type="domain" description="Glycosyltransferase subfamily 4-like N-terminal" evidence="3">
    <location>
        <begin position="64"/>
        <end position="149"/>
    </location>
</feature>
<dbReference type="OrthoDB" id="9801609at2"/>
<keyword evidence="1 4" id="KW-0808">Transferase</keyword>
<evidence type="ECO:0000256" key="1">
    <source>
        <dbReference type="ARBA" id="ARBA00022679"/>
    </source>
</evidence>
<dbReference type="AlphaFoldDB" id="A0A7X2ZSI6"/>
<dbReference type="Pfam" id="PF00534">
    <property type="entry name" value="Glycos_transf_1"/>
    <property type="match status" value="1"/>
</dbReference>
<dbReference type="Pfam" id="PF13439">
    <property type="entry name" value="Glyco_transf_4"/>
    <property type="match status" value="1"/>
</dbReference>
<comment type="caution">
    <text evidence="4">The sequence shown here is derived from an EMBL/GenBank/DDBJ whole genome shotgun (WGS) entry which is preliminary data.</text>
</comment>
<dbReference type="PANTHER" id="PTHR46401:SF2">
    <property type="entry name" value="GLYCOSYLTRANSFERASE WBBK-RELATED"/>
    <property type="match status" value="1"/>
</dbReference>
<dbReference type="PANTHER" id="PTHR46401">
    <property type="entry name" value="GLYCOSYLTRANSFERASE WBBK-RELATED"/>
    <property type="match status" value="1"/>
</dbReference>
<dbReference type="InterPro" id="IPR028098">
    <property type="entry name" value="Glyco_trans_4-like_N"/>
</dbReference>
<dbReference type="EMBL" id="RCNR01000009">
    <property type="protein sequence ID" value="MUH35605.1"/>
    <property type="molecule type" value="Genomic_DNA"/>
</dbReference>
<evidence type="ECO:0000259" key="2">
    <source>
        <dbReference type="Pfam" id="PF00534"/>
    </source>
</evidence>
<dbReference type="CDD" id="cd03809">
    <property type="entry name" value="GT4_MtfB-like"/>
    <property type="match status" value="1"/>
</dbReference>
<evidence type="ECO:0000313" key="4">
    <source>
        <dbReference type="EMBL" id="MUH35605.1"/>
    </source>
</evidence>
<evidence type="ECO:0000259" key="3">
    <source>
        <dbReference type="Pfam" id="PF13439"/>
    </source>
</evidence>
<proteinExistence type="predicted"/>
<dbReference type="InterPro" id="IPR001296">
    <property type="entry name" value="Glyco_trans_1"/>
</dbReference>
<dbReference type="RefSeq" id="WP_155599394.1">
    <property type="nucleotide sequence ID" value="NZ_RCNR01000009.1"/>
</dbReference>
<dbReference type="GO" id="GO:0016757">
    <property type="term" value="F:glycosyltransferase activity"/>
    <property type="evidence" value="ECO:0007669"/>
    <property type="project" value="InterPro"/>
</dbReference>
<organism evidence="4 5">
    <name type="scientific">Zobellia amurskyensis</name>
    <dbReference type="NCBI Taxonomy" id="248905"/>
    <lineage>
        <taxon>Bacteria</taxon>
        <taxon>Pseudomonadati</taxon>
        <taxon>Bacteroidota</taxon>
        <taxon>Flavobacteriia</taxon>
        <taxon>Flavobacteriales</taxon>
        <taxon>Flavobacteriaceae</taxon>
        <taxon>Zobellia</taxon>
    </lineage>
</organism>
<gene>
    <name evidence="4" type="ORF">D9O36_07120</name>
</gene>
<dbReference type="Proteomes" id="UP000540519">
    <property type="component" value="Unassembled WGS sequence"/>
</dbReference>
<sequence length="327" mass="37414">MKVNYFFRHPNVGHSIHRVFRTLISNLNKSVEINIYEVPSEGSMPGNVIRNVWFTYNKRDKKAIHHITGHIHDVLLALIGVKTVLTIHDLVFLDNVKNPFKRLYKWLFWLYFPIKIADVVVCISNQTKQNILTQIQTNKLKVIHNAVDPIFVPVEKAFNHEKPIILHIGTGWNKNLDRTIEALSGIPCHLRVIGKLKDEQVVLMKKYDIDYSNQCNLTDEGIKNEYKNCDIVNFPSVYEGFGMPVIEGQKTGRVVVTSNIEPLIEVASGAAVMVNPEEVSSIRQAYQTIISNDAYRVDLIEKGLENAKRFSAENIASQYLELYKTLK</sequence>
<name>A0A7X2ZSI6_9FLAO</name>
<dbReference type="Gene3D" id="3.40.50.2000">
    <property type="entry name" value="Glycogen Phosphorylase B"/>
    <property type="match status" value="2"/>
</dbReference>
<protein>
    <submittedName>
        <fullName evidence="4">Glycosyltransferase family 1 protein</fullName>
    </submittedName>
</protein>